<protein>
    <submittedName>
        <fullName evidence="2">MarR family transcriptional regulator</fullName>
    </submittedName>
</protein>
<evidence type="ECO:0000313" key="2">
    <source>
        <dbReference type="EMBL" id="GAA2704734.1"/>
    </source>
</evidence>
<gene>
    <name evidence="2" type="ORF">GCM10010310_78980</name>
</gene>
<reference evidence="2 3" key="1">
    <citation type="journal article" date="2019" name="Int. J. Syst. Evol. Microbiol.">
        <title>The Global Catalogue of Microorganisms (GCM) 10K type strain sequencing project: providing services to taxonomists for standard genome sequencing and annotation.</title>
        <authorList>
            <consortium name="The Broad Institute Genomics Platform"/>
            <consortium name="The Broad Institute Genome Sequencing Center for Infectious Disease"/>
            <person name="Wu L."/>
            <person name="Ma J."/>
        </authorList>
    </citation>
    <scope>NUCLEOTIDE SEQUENCE [LARGE SCALE GENOMIC DNA]</scope>
    <source>
        <strain evidence="2 3">JCM 4531</strain>
    </source>
</reference>
<name>A0ABN3THP6_9ACTN</name>
<dbReference type="EMBL" id="BAAASK010000051">
    <property type="protein sequence ID" value="GAA2704734.1"/>
    <property type="molecule type" value="Genomic_DNA"/>
</dbReference>
<dbReference type="Proteomes" id="UP001499989">
    <property type="component" value="Unassembled WGS sequence"/>
</dbReference>
<dbReference type="RefSeq" id="WP_224354184.1">
    <property type="nucleotide sequence ID" value="NZ_BAAASK010000051.1"/>
</dbReference>
<feature type="compositionally biased region" description="Basic residues" evidence="1">
    <location>
        <begin position="125"/>
        <end position="134"/>
    </location>
</feature>
<sequence>MTAQISVDDLTMAHPVYTLNLTAAQRCTLEWLTVNGALYVPLAADPEEIAKDCGNSVSTVYEALNRLTALRLVHRNGAEYRVNPRFFFAQNPEVAQLVLDALQAPDVEPDERAHQPRRTSPADARRRREVRPVS</sequence>
<comment type="caution">
    <text evidence="2">The sequence shown here is derived from an EMBL/GenBank/DDBJ whole genome shotgun (WGS) entry which is preliminary data.</text>
</comment>
<dbReference type="InterPro" id="IPR036390">
    <property type="entry name" value="WH_DNA-bd_sf"/>
</dbReference>
<feature type="region of interest" description="Disordered" evidence="1">
    <location>
        <begin position="105"/>
        <end position="134"/>
    </location>
</feature>
<keyword evidence="3" id="KW-1185">Reference proteome</keyword>
<accession>A0ABN3THP6</accession>
<dbReference type="SUPFAM" id="SSF46785">
    <property type="entry name" value="Winged helix' DNA-binding domain"/>
    <property type="match status" value="1"/>
</dbReference>
<proteinExistence type="predicted"/>
<organism evidence="2 3">
    <name type="scientific">Streptomyces violaceolatus</name>
    <dbReference type="NCBI Taxonomy" id="67378"/>
    <lineage>
        <taxon>Bacteria</taxon>
        <taxon>Bacillati</taxon>
        <taxon>Actinomycetota</taxon>
        <taxon>Actinomycetes</taxon>
        <taxon>Kitasatosporales</taxon>
        <taxon>Streptomycetaceae</taxon>
        <taxon>Streptomyces</taxon>
        <taxon>Streptomyces violaceoruber group</taxon>
    </lineage>
</organism>
<evidence type="ECO:0000256" key="1">
    <source>
        <dbReference type="SAM" id="MobiDB-lite"/>
    </source>
</evidence>
<evidence type="ECO:0000313" key="3">
    <source>
        <dbReference type="Proteomes" id="UP001499989"/>
    </source>
</evidence>